<comment type="caution">
    <text evidence="10">The sequence shown here is derived from an EMBL/GenBank/DDBJ whole genome shotgun (WGS) entry which is preliminary data.</text>
</comment>
<accession>A0A937X4U5</accession>
<dbReference type="InterPro" id="IPR000873">
    <property type="entry name" value="AMP-dep_synth/lig_dom"/>
</dbReference>
<reference evidence="10 11" key="1">
    <citation type="submission" date="2019-03" db="EMBL/GenBank/DDBJ databases">
        <title>Lake Tanganyika Metagenome-Assembled Genomes (MAGs).</title>
        <authorList>
            <person name="Tran P."/>
        </authorList>
    </citation>
    <scope>NUCLEOTIDE SEQUENCE [LARGE SCALE GENOMIC DNA]</scope>
    <source>
        <strain evidence="10">K_DeepCast_65m_m2_236</strain>
    </source>
</reference>
<dbReference type="GO" id="GO:0071766">
    <property type="term" value="P:Actinobacterium-type cell wall biogenesis"/>
    <property type="evidence" value="ECO:0007669"/>
    <property type="project" value="UniProtKB-ARBA"/>
</dbReference>
<evidence type="ECO:0000256" key="4">
    <source>
        <dbReference type="ARBA" id="ARBA00022598"/>
    </source>
</evidence>
<dbReference type="Proteomes" id="UP000703893">
    <property type="component" value="Unassembled WGS sequence"/>
</dbReference>
<feature type="domain" description="AMP-binding enzyme C-terminal" evidence="9">
    <location>
        <begin position="454"/>
        <end position="563"/>
    </location>
</feature>
<dbReference type="InterPro" id="IPR025110">
    <property type="entry name" value="AMP-bd_C"/>
</dbReference>
<dbReference type="InterPro" id="IPR045851">
    <property type="entry name" value="AMP-bd_C_sf"/>
</dbReference>
<dbReference type="Pfam" id="PF00501">
    <property type="entry name" value="AMP-binding"/>
    <property type="match status" value="1"/>
</dbReference>
<feature type="domain" description="Thioester reductase (TE)" evidence="8">
    <location>
        <begin position="720"/>
        <end position="954"/>
    </location>
</feature>
<keyword evidence="2" id="KW-0596">Phosphopantetheine</keyword>
<dbReference type="SUPFAM" id="SSF51735">
    <property type="entry name" value="NAD(P)-binding Rossmann-fold domains"/>
    <property type="match status" value="1"/>
</dbReference>
<evidence type="ECO:0000313" key="11">
    <source>
        <dbReference type="Proteomes" id="UP000703893"/>
    </source>
</evidence>
<feature type="domain" description="AMP-dependent synthetase/ligase" evidence="7">
    <location>
        <begin position="13"/>
        <end position="411"/>
    </location>
</feature>
<proteinExistence type="inferred from homology"/>
<sequence>MRTSRESILGPLFRWADRCPDKLLFSFLDIDGRTAASYTYSQFIGRITDIAVHIRGNLRAAPGDRVLLAYPPGLEVICAFFACVRLGLVPVPVYPPAGHGFRTSLDRMNFIARDCGAAAVLTDRTYYWSIKVNQTRERIATFNFGRDAVSRLPWIVTTDADDGQSGDFPDVQADLLFLQYTSGSTSDPKGVMVSHRNILDNCDAVVDHLPVGVSWLPQYHDMGLIGYYIFFALKGGTTFGFSPLDFIRRPALWLETISKVRGTASSAPNFAFEYCQRPGKLPPETFEGLDLSSLRFLMTAAEPVRAGVFRDFAARFEPYGLDPRSLFAAYGLAEFTLAVANYGRRFLRIDREELARGAVKIAEPGSDAVTLVSCGRPLGSTEVKIVGGAEIPDGQVGEIWLRGASKCQGYWNRPELTRTVFEAELPGQPGTWLRTGDLGFLNGGELFICGRKKDVIIVRGQNYHPQDIELLVEADPRVRKGGVAAFGHDDDGREKVVVVAELADPKALPDSREVNSRVIRNLGLAVDAFVFIHARSIPKTSSGKIQRHLARRRFLEGKLEIVSQVAAGGALEPALSAGLCETSEPPGRRELGGFAAALAQLGLTGSEPWTLGESGLDSLGLVEFSQALQAQLAALGYGELADEADVGALQNIAISELTDLLADLAAANPLAQVRFKRALGDLRQEHRRATIEMMKRDSRLRFEPGHLPRVAGATPPGILLTGGTGFFGPFLLASLLRQTDEDILVLVRAGDDEHGKRRLVEGLADCLEGPLPAGWEGRIRPVCGDLAKVNLGLGTERWTDLAESLGTIVHNGAVVHYLFDYPRMRDANVGGTQEVVRLAMSHRPKALNHISTTFVFGWSVKETLLESDTNVDLDLLDFGYSQSKWVSERVVQDAMRRGLAARIFRPALIAPSVGGAGHNFDISIRLLAFMLNNRLGTTAQNQVSFSPADLAADNIVAISRIPESVGGTFHVTRDEYASMSDVLAIFGELTGQKFTNYPLQEFVPQVISRCGPDDLLFPLLEFFVRSIEKITAMEFKRYDNTEYRRFRDASPHGRADPPLADVVQGILRYMRRKAIVSV</sequence>
<evidence type="ECO:0000256" key="6">
    <source>
        <dbReference type="ARBA" id="ARBA00023098"/>
    </source>
</evidence>
<dbReference type="GO" id="GO:0016874">
    <property type="term" value="F:ligase activity"/>
    <property type="evidence" value="ECO:0007669"/>
    <property type="project" value="UniProtKB-KW"/>
</dbReference>
<evidence type="ECO:0000256" key="1">
    <source>
        <dbReference type="ARBA" id="ARBA00006432"/>
    </source>
</evidence>
<dbReference type="EMBL" id="VGJX01000017">
    <property type="protein sequence ID" value="MBM3273631.1"/>
    <property type="molecule type" value="Genomic_DNA"/>
</dbReference>
<dbReference type="AlphaFoldDB" id="A0A937X4U5"/>
<dbReference type="Gene3D" id="3.40.50.12780">
    <property type="entry name" value="N-terminal domain of ligase-like"/>
    <property type="match status" value="1"/>
</dbReference>
<keyword evidence="3" id="KW-0597">Phosphoprotein</keyword>
<keyword evidence="6" id="KW-0443">Lipid metabolism</keyword>
<dbReference type="GO" id="GO:0008610">
    <property type="term" value="P:lipid biosynthetic process"/>
    <property type="evidence" value="ECO:0007669"/>
    <property type="project" value="InterPro"/>
</dbReference>
<dbReference type="InterPro" id="IPR013120">
    <property type="entry name" value="FAR_NAD-bd"/>
</dbReference>
<dbReference type="PANTHER" id="PTHR22754:SF32">
    <property type="entry name" value="DISCO-INTERACTING PROTEIN 2"/>
    <property type="match status" value="1"/>
</dbReference>
<dbReference type="InterPro" id="IPR010080">
    <property type="entry name" value="Thioester_reductase-like_dom"/>
</dbReference>
<dbReference type="Gene3D" id="3.30.300.30">
    <property type="match status" value="1"/>
</dbReference>
<dbReference type="InterPro" id="IPR040097">
    <property type="entry name" value="FAAL/FAAC"/>
</dbReference>
<dbReference type="Pfam" id="PF23024">
    <property type="entry name" value="AMP-dom_DIP2-like"/>
    <property type="match status" value="1"/>
</dbReference>
<dbReference type="PANTHER" id="PTHR22754">
    <property type="entry name" value="DISCO-INTERACTING PROTEIN 2 DIP2 -RELATED"/>
    <property type="match status" value="1"/>
</dbReference>
<evidence type="ECO:0000256" key="5">
    <source>
        <dbReference type="ARBA" id="ARBA00022832"/>
    </source>
</evidence>
<dbReference type="PROSITE" id="PS00455">
    <property type="entry name" value="AMP_BINDING"/>
    <property type="match status" value="1"/>
</dbReference>
<evidence type="ECO:0000256" key="2">
    <source>
        <dbReference type="ARBA" id="ARBA00022450"/>
    </source>
</evidence>
<dbReference type="Pfam" id="PF07993">
    <property type="entry name" value="NAD_binding_4"/>
    <property type="match status" value="1"/>
</dbReference>
<dbReference type="InterPro" id="IPR042099">
    <property type="entry name" value="ANL_N_sf"/>
</dbReference>
<dbReference type="SUPFAM" id="SSF56801">
    <property type="entry name" value="Acetyl-CoA synthetase-like"/>
    <property type="match status" value="1"/>
</dbReference>
<dbReference type="GO" id="GO:0006631">
    <property type="term" value="P:fatty acid metabolic process"/>
    <property type="evidence" value="ECO:0007669"/>
    <property type="project" value="UniProtKB-KW"/>
</dbReference>
<organism evidence="10 11">
    <name type="scientific">Candidatus Tanganyikabacteria bacterium</name>
    <dbReference type="NCBI Taxonomy" id="2961651"/>
    <lineage>
        <taxon>Bacteria</taxon>
        <taxon>Bacillati</taxon>
        <taxon>Candidatus Sericytochromatia</taxon>
        <taxon>Candidatus Tanganyikabacteria</taxon>
    </lineage>
</organism>
<dbReference type="NCBIfam" id="TIGR01746">
    <property type="entry name" value="Thioester-redct"/>
    <property type="match status" value="1"/>
</dbReference>
<dbReference type="CDD" id="cd05931">
    <property type="entry name" value="FAAL"/>
    <property type="match status" value="1"/>
</dbReference>
<dbReference type="CDD" id="cd05235">
    <property type="entry name" value="SDR_e1"/>
    <property type="match status" value="1"/>
</dbReference>
<dbReference type="FunFam" id="3.40.50.12780:FF:000013">
    <property type="entry name" value="Long-chain-fatty-acid--AMP ligase FadD32"/>
    <property type="match status" value="1"/>
</dbReference>
<evidence type="ECO:0000259" key="9">
    <source>
        <dbReference type="Pfam" id="PF23024"/>
    </source>
</evidence>
<gene>
    <name evidence="10" type="ORF">FJZ00_00655</name>
</gene>
<evidence type="ECO:0000256" key="3">
    <source>
        <dbReference type="ARBA" id="ARBA00022553"/>
    </source>
</evidence>
<dbReference type="InterPro" id="IPR036291">
    <property type="entry name" value="NAD(P)-bd_dom_sf"/>
</dbReference>
<dbReference type="InterPro" id="IPR020845">
    <property type="entry name" value="AMP-binding_CS"/>
</dbReference>
<evidence type="ECO:0000259" key="7">
    <source>
        <dbReference type="Pfam" id="PF00501"/>
    </source>
</evidence>
<protein>
    <submittedName>
        <fullName evidence="10">Thioester reductase domain-containing protein</fullName>
    </submittedName>
</protein>
<evidence type="ECO:0000313" key="10">
    <source>
        <dbReference type="EMBL" id="MBM3273631.1"/>
    </source>
</evidence>
<keyword evidence="5" id="KW-0276">Fatty acid metabolism</keyword>
<comment type="similarity">
    <text evidence="1">Belongs to the ATP-dependent AMP-binding enzyme family.</text>
</comment>
<keyword evidence="4" id="KW-0436">Ligase</keyword>
<evidence type="ECO:0000259" key="8">
    <source>
        <dbReference type="Pfam" id="PF07993"/>
    </source>
</evidence>
<dbReference type="Gene3D" id="3.40.50.720">
    <property type="entry name" value="NAD(P)-binding Rossmann-like Domain"/>
    <property type="match status" value="1"/>
</dbReference>
<name>A0A937X4U5_9BACT</name>